<evidence type="ECO:0000256" key="1">
    <source>
        <dbReference type="ARBA" id="ARBA00009684"/>
    </source>
</evidence>
<dbReference type="InterPro" id="IPR013750">
    <property type="entry name" value="GHMP_kinase_C_dom"/>
</dbReference>
<dbReference type="GO" id="GO:0016114">
    <property type="term" value="P:terpenoid biosynthetic process"/>
    <property type="evidence" value="ECO:0007669"/>
    <property type="project" value="UniProtKB-UniRule"/>
</dbReference>
<evidence type="ECO:0000313" key="12">
    <source>
        <dbReference type="EMBL" id="SNV32753.1"/>
    </source>
</evidence>
<sequence length="319" mass="32542">MSAEVSTVPVAVRVSAKINLFLGVGRRGEDGYHPLATVFEAIGLHDVVTATARTDDAITVTTSGEDADEVPDDWTNLAVRAADLLRCARRHPHLGVDLHIDKAIPVAGGMAGGSADAAGALLACSVVWGLDASAEELHDLATQLGSDVPFCLMGGVALGTGRGEHLVPVPTPATHTWVVATAHEGLSTPSVFGRFDDLGDVHEVCVPTPLIAALATSDAEDIADVMGNDLQPAAVSLRPDLADVLAQGQRAGAHAALVSGSGPTCVFLTPDESAAHRIAAQLVQLPQVRTTRIATGPVAGAQLLPNAVGSARDTAGSAQ</sequence>
<dbReference type="InterPro" id="IPR014721">
    <property type="entry name" value="Ribsml_uS5_D2-typ_fold_subgr"/>
</dbReference>
<comment type="function">
    <text evidence="9">Catalyzes the phosphorylation of the position 2 hydroxy group of 4-diphosphocytidyl-2C-methyl-D-erythritol.</text>
</comment>
<dbReference type="eggNOG" id="COG1947">
    <property type="taxonomic scope" value="Bacteria"/>
</dbReference>
<dbReference type="GO" id="GO:0019288">
    <property type="term" value="P:isopentenyl diphosphate biosynthetic process, methylerythritol 4-phosphate pathway"/>
    <property type="evidence" value="ECO:0007669"/>
    <property type="project" value="UniProtKB-UniRule"/>
</dbReference>
<name>A0A239WFP9_9ACTN</name>
<feature type="binding site" evidence="9">
    <location>
        <begin position="105"/>
        <end position="115"/>
    </location>
    <ligand>
        <name>ATP</name>
        <dbReference type="ChEBI" id="CHEBI:30616"/>
    </ligand>
</feature>
<evidence type="ECO:0000256" key="8">
    <source>
        <dbReference type="ARBA" id="ARBA00032554"/>
    </source>
</evidence>
<comment type="catalytic activity">
    <reaction evidence="9">
        <text>4-CDP-2-C-methyl-D-erythritol + ATP = 4-CDP-2-C-methyl-D-erythritol 2-phosphate + ADP + H(+)</text>
        <dbReference type="Rhea" id="RHEA:18437"/>
        <dbReference type="ChEBI" id="CHEBI:15378"/>
        <dbReference type="ChEBI" id="CHEBI:30616"/>
        <dbReference type="ChEBI" id="CHEBI:57823"/>
        <dbReference type="ChEBI" id="CHEBI:57919"/>
        <dbReference type="ChEBI" id="CHEBI:456216"/>
        <dbReference type="EC" id="2.7.1.148"/>
    </reaction>
</comment>
<evidence type="ECO:0000256" key="2">
    <source>
        <dbReference type="ARBA" id="ARBA00012052"/>
    </source>
</evidence>
<evidence type="ECO:0000259" key="11">
    <source>
        <dbReference type="Pfam" id="PF08544"/>
    </source>
</evidence>
<keyword evidence="6 9" id="KW-0418">Kinase</keyword>
<dbReference type="NCBIfam" id="TIGR00154">
    <property type="entry name" value="ispE"/>
    <property type="match status" value="1"/>
</dbReference>
<keyword evidence="4 9" id="KW-0808">Transferase</keyword>
<evidence type="ECO:0000256" key="6">
    <source>
        <dbReference type="ARBA" id="ARBA00022777"/>
    </source>
</evidence>
<evidence type="ECO:0000313" key="13">
    <source>
        <dbReference type="Proteomes" id="UP000215332"/>
    </source>
</evidence>
<dbReference type="HAMAP" id="MF_00061">
    <property type="entry name" value="IspE"/>
    <property type="match status" value="1"/>
</dbReference>
<comment type="similarity">
    <text evidence="1 9">Belongs to the GHMP kinase family. IspE subfamily.</text>
</comment>
<evidence type="ECO:0000256" key="9">
    <source>
        <dbReference type="HAMAP-Rule" id="MF_00061"/>
    </source>
</evidence>
<dbReference type="Pfam" id="PF00288">
    <property type="entry name" value="GHMP_kinases_N"/>
    <property type="match status" value="1"/>
</dbReference>
<dbReference type="RefSeq" id="WP_021104829.1">
    <property type="nucleotide sequence ID" value="NZ_LT906441.1"/>
</dbReference>
<protein>
    <recommendedName>
        <fullName evidence="3 9">4-diphosphocytidyl-2-C-methyl-D-erythritol kinase</fullName>
        <shortName evidence="9">CMK</shortName>
        <ecNumber evidence="2 9">2.7.1.148</ecNumber>
    </recommendedName>
    <alternativeName>
        <fullName evidence="8 9">4-(cytidine-5'-diphospho)-2-C-methyl-D-erythritol kinase</fullName>
    </alternativeName>
</protein>
<accession>A0A239WFP9</accession>
<dbReference type="Gene3D" id="3.30.230.10">
    <property type="match status" value="1"/>
</dbReference>
<dbReference type="GO" id="GO:0005524">
    <property type="term" value="F:ATP binding"/>
    <property type="evidence" value="ECO:0007669"/>
    <property type="project" value="UniProtKB-UniRule"/>
</dbReference>
<feature type="active site" evidence="9">
    <location>
        <position position="17"/>
    </location>
</feature>
<dbReference type="KEGG" id="cgrn:4412665_00846"/>
<keyword evidence="5 9" id="KW-0547">Nucleotide-binding</keyword>
<comment type="pathway">
    <text evidence="9">Isoprenoid biosynthesis; isopentenyl diphosphate biosynthesis via DXP pathway; isopentenyl diphosphate from 1-deoxy-D-xylulose 5-phosphate: step 3/6.</text>
</comment>
<evidence type="ECO:0000256" key="4">
    <source>
        <dbReference type="ARBA" id="ARBA00022679"/>
    </source>
</evidence>
<evidence type="ECO:0000256" key="7">
    <source>
        <dbReference type="ARBA" id="ARBA00022840"/>
    </source>
</evidence>
<evidence type="ECO:0000259" key="10">
    <source>
        <dbReference type="Pfam" id="PF00288"/>
    </source>
</evidence>
<dbReference type="SUPFAM" id="SSF54211">
    <property type="entry name" value="Ribosomal protein S5 domain 2-like"/>
    <property type="match status" value="1"/>
</dbReference>
<feature type="active site" evidence="9">
    <location>
        <position position="147"/>
    </location>
</feature>
<dbReference type="NCBIfam" id="NF002870">
    <property type="entry name" value="PRK03188.1"/>
    <property type="match status" value="1"/>
</dbReference>
<dbReference type="PANTHER" id="PTHR43527">
    <property type="entry name" value="4-DIPHOSPHOCYTIDYL-2-C-METHYL-D-ERYTHRITOL KINASE, CHLOROPLASTIC"/>
    <property type="match status" value="1"/>
</dbReference>
<organism evidence="12 13">
    <name type="scientific">Cutibacterium granulosum</name>
    <dbReference type="NCBI Taxonomy" id="33011"/>
    <lineage>
        <taxon>Bacteria</taxon>
        <taxon>Bacillati</taxon>
        <taxon>Actinomycetota</taxon>
        <taxon>Actinomycetes</taxon>
        <taxon>Propionibacteriales</taxon>
        <taxon>Propionibacteriaceae</taxon>
        <taxon>Cutibacterium</taxon>
    </lineage>
</organism>
<reference evidence="12 13" key="1">
    <citation type="submission" date="2017-06" db="EMBL/GenBank/DDBJ databases">
        <authorList>
            <consortium name="Pathogen Informatics"/>
        </authorList>
    </citation>
    <scope>NUCLEOTIDE SEQUENCE [LARGE SCALE GENOMIC DNA]</scope>
    <source>
        <strain evidence="12 13">NCTC11865</strain>
    </source>
</reference>
<evidence type="ECO:0000256" key="5">
    <source>
        <dbReference type="ARBA" id="ARBA00022741"/>
    </source>
</evidence>
<dbReference type="InterPro" id="IPR006204">
    <property type="entry name" value="GHMP_kinase_N_dom"/>
</dbReference>
<dbReference type="InterPro" id="IPR004424">
    <property type="entry name" value="IspE"/>
</dbReference>
<dbReference type="Proteomes" id="UP000215332">
    <property type="component" value="Chromosome 1"/>
</dbReference>
<dbReference type="Pfam" id="PF08544">
    <property type="entry name" value="GHMP_kinases_C"/>
    <property type="match status" value="1"/>
</dbReference>
<dbReference type="GO" id="GO:0050515">
    <property type="term" value="F:4-(cytidine 5'-diphospho)-2-C-methyl-D-erythritol kinase activity"/>
    <property type="evidence" value="ECO:0007669"/>
    <property type="project" value="UniProtKB-UniRule"/>
</dbReference>
<dbReference type="AlphaFoldDB" id="A0A239WFP9"/>
<dbReference type="InterPro" id="IPR036554">
    <property type="entry name" value="GHMP_kinase_C_sf"/>
</dbReference>
<dbReference type="UniPathway" id="UPA00056">
    <property type="reaction ID" value="UER00094"/>
</dbReference>
<dbReference type="EC" id="2.7.1.148" evidence="2 9"/>
<gene>
    <name evidence="9 12" type="primary">ispE</name>
    <name evidence="12" type="ORF">SAMEA4412665_00846</name>
</gene>
<proteinExistence type="inferred from homology"/>
<dbReference type="InterPro" id="IPR020568">
    <property type="entry name" value="Ribosomal_Su5_D2-typ_SF"/>
</dbReference>
<evidence type="ECO:0000256" key="3">
    <source>
        <dbReference type="ARBA" id="ARBA00017473"/>
    </source>
</evidence>
<feature type="domain" description="GHMP kinase N-terminal" evidence="10">
    <location>
        <begin position="76"/>
        <end position="155"/>
    </location>
</feature>
<keyword evidence="9" id="KW-0414">Isoprene biosynthesis</keyword>
<dbReference type="EMBL" id="LT906441">
    <property type="protein sequence ID" value="SNV32753.1"/>
    <property type="molecule type" value="Genomic_DNA"/>
</dbReference>
<dbReference type="PANTHER" id="PTHR43527:SF2">
    <property type="entry name" value="4-DIPHOSPHOCYTIDYL-2-C-METHYL-D-ERYTHRITOL KINASE, CHLOROPLASTIC"/>
    <property type="match status" value="1"/>
</dbReference>
<dbReference type="Gene3D" id="3.30.70.890">
    <property type="entry name" value="GHMP kinase, C-terminal domain"/>
    <property type="match status" value="1"/>
</dbReference>
<dbReference type="PIRSF" id="PIRSF010376">
    <property type="entry name" value="IspE"/>
    <property type="match status" value="1"/>
</dbReference>
<dbReference type="SUPFAM" id="SSF55060">
    <property type="entry name" value="GHMP Kinase, C-terminal domain"/>
    <property type="match status" value="1"/>
</dbReference>
<feature type="domain" description="GHMP kinase C-terminal" evidence="11">
    <location>
        <begin position="210"/>
        <end position="282"/>
    </location>
</feature>
<keyword evidence="7 9" id="KW-0067">ATP-binding</keyword>